<evidence type="ECO:0000313" key="11">
    <source>
        <dbReference type="Proteomes" id="UP000315369"/>
    </source>
</evidence>
<proteinExistence type="inferred from homology"/>
<dbReference type="SUPFAM" id="SSF52777">
    <property type="entry name" value="CoA-dependent acyltransferases"/>
    <property type="match status" value="2"/>
</dbReference>
<dbReference type="GO" id="GO:0071766">
    <property type="term" value="P:Actinobacterium-type cell wall biogenesis"/>
    <property type="evidence" value="ECO:0007669"/>
    <property type="project" value="UniProtKB-ARBA"/>
</dbReference>
<dbReference type="GO" id="GO:0016747">
    <property type="term" value="F:acyltransferase activity, transferring groups other than amino-acyl groups"/>
    <property type="evidence" value="ECO:0007669"/>
    <property type="project" value="InterPro"/>
</dbReference>
<dbReference type="Gene3D" id="3.30.559.10">
    <property type="entry name" value="Chloramphenicol acetyltransferase-like domain"/>
    <property type="match status" value="1"/>
</dbReference>
<comment type="cofactor">
    <cofactor evidence="1">
        <name>pantetheine 4'-phosphate</name>
        <dbReference type="ChEBI" id="CHEBI:47942"/>
    </cofactor>
</comment>
<evidence type="ECO:0000313" key="10">
    <source>
        <dbReference type="EMBL" id="TQF15116.1"/>
    </source>
</evidence>
<evidence type="ECO:0000256" key="4">
    <source>
        <dbReference type="ARBA" id="ARBA00022553"/>
    </source>
</evidence>
<dbReference type="Gene3D" id="3.40.50.1110">
    <property type="entry name" value="SGNH hydrolase"/>
    <property type="match status" value="1"/>
</dbReference>
<dbReference type="Pfam" id="PF23024">
    <property type="entry name" value="AMP-dom_DIP2-like"/>
    <property type="match status" value="1"/>
</dbReference>
<keyword evidence="6" id="KW-0276">Fatty acid metabolism</keyword>
<dbReference type="Pfam" id="PF00668">
    <property type="entry name" value="Condensation"/>
    <property type="match status" value="1"/>
</dbReference>
<dbReference type="InterPro" id="IPR000873">
    <property type="entry name" value="AMP-dep_synth/lig_dom"/>
</dbReference>
<dbReference type="EMBL" id="VIFM01000051">
    <property type="protein sequence ID" value="TQF15116.1"/>
    <property type="molecule type" value="Genomic_DNA"/>
</dbReference>
<dbReference type="InterPro" id="IPR016181">
    <property type="entry name" value="Acyl_CoA_acyltransferase"/>
</dbReference>
<feature type="domain" description="Carrier" evidence="8">
    <location>
        <begin position="1691"/>
        <end position="1766"/>
    </location>
</feature>
<dbReference type="Gene3D" id="3.40.50.12780">
    <property type="entry name" value="N-terminal domain of ligase-like"/>
    <property type="match status" value="1"/>
</dbReference>
<dbReference type="FunFam" id="1.10.1200.10:FF:000005">
    <property type="entry name" value="Nonribosomal peptide synthetase 1"/>
    <property type="match status" value="1"/>
</dbReference>
<dbReference type="PANTHER" id="PTHR22754">
    <property type="entry name" value="DISCO-INTERACTING PROTEIN 2 DIP2 -RELATED"/>
    <property type="match status" value="1"/>
</dbReference>
<dbReference type="InterPro" id="IPR023213">
    <property type="entry name" value="CAT-like_dom_sf"/>
</dbReference>
<dbReference type="PROSITE" id="PS50075">
    <property type="entry name" value="CARRIER"/>
    <property type="match status" value="2"/>
</dbReference>
<evidence type="ECO:0000259" key="8">
    <source>
        <dbReference type="PROSITE" id="PS50075"/>
    </source>
</evidence>
<dbReference type="InterPro" id="IPR000182">
    <property type="entry name" value="GNAT_dom"/>
</dbReference>
<sequence>MNDTPRNASGWPPEPGVIDPCELLARRAVERPGEVAYVFMGTDGAEQHCTWTELDLRARPIAARLIAAGAQRALLIDEPRIELLVALVACMQAGVAAIPVPPPRGRRARERLAVVLMDALPEAVLGVSTMRQADPEGVKLLPPWIDTDTVAEALPAEAYRRPFDPDRIALVQYTSGSTSEPRGVLIDYRNLSAQERAIREAFGHRPDSRVVTWLPPYHDMGLIGGLLQPLYAGLPCLWFSPPVFLADPVLWLRAISRFRGTTSGGPDFAYELCVRRIQDEQLQGVDLSSWEVAFNGSEPVRAETLDRFAQRFARHGFRREAFLPCYGLAEATLMVSGKPPALAPTSLRLERDTLEEGRAVRSSESDGRQVTLTGCGRPVPGMEVKVVDPEHRRPCSQGVVGEVWVSGPSVVRGYLGHEDAEELSARLPGDDRRYLRTGDLGFHDEQGELFIVGRLKDLIIVRGQNHHPEDLERTVQTAFPPLRPACGAAFSVESEGEEAVILVHEIDPVALEEDGGAGLLERIVERTGQDHGVRLREVVFVKPGSLPRTTSGKIRRREVRRRFLEGALTRLSTAPVVAPAPVELVDAEVRRILDCFASVLPGKGRGARADSDFFSLGGDSLSAHELLARVRQETGVRLDVADLFTASTPRQLAAKLEERRRLEMTPGERLEPGALSPAQQRIWFAEQLRPGHAFYHVGLRLELGADVTVPRLEQALARLAARQPALRASIEVVDGAPRQRVAARGTVPLSTLKCQGEDELDAIAREEVSTPFDLAGPLARALLVFSGAPLAGSVGTRQTLILTIHHIVCDGWGGRQAVTGLLEELGASVSEVRPRAELDSAYLTACAEAATRAARSGASGASWWRGVLGGAPEAMPLPIDRERPAAMRGRGARCGTVLDRSTWARVVSAAEQARVTPFIVLASALAAVLRTVSGRSDVVFGTVIAQPPGGEAARLMGCHLNFLPLRVALPEGLALRELVERVKGVFSGALAHSEFPFEEMVRAVNPRRDLRGNPLYNVGLWYHDLLSALPDAVRAQASVVDTQTAELDLRLIATPGADGVLDLSLEYASELFRESTARRLLDGYVRALGAVLSTPEQAVQELDRELSAVVPRAVARRIAIAANFTIEPVAESLEHWAARLAFPLSVEFGAYDQIEQQLLDADSPLIAGSGTLGVIVVDADAWVTADGQFGRVSAFASVVEGLDLSGADLLVAVCPAPDNSTPARAAGIARAREVLIGLSQVNRAVAVLDLSSLGQHYGVTREREPYLDELGRVPFIEDWFAALGTVLFRQVRGRARPPRKVLVLDCDHTLWDGECGGEGGLRVPPHKQALQRTARRLASEGTVVCLCSKNIDADVVAAFSHADMVLTPRDVTARRVNWRPKSENLQSLSEELDLGLDAFVMVDDDPAVCAEISAACPEVTVVQLPSDEAAQAVVLEHLWELDRPAVTAEDRVRGERYREEAHRRELRQRAPSLSAFLAELSVRVNFRPAEEADVARVAQLFARTNQFNLSATRYDESQVAAFVRDGAPECWVVEVEDRFGAYGLTGALVTAQGANALEVQAMALSCRVLGRGVEGKLLAELQSLARRRSLGALRFNYQRTVRNEPAMAFLAGLGGVLDGDAGTREVPLDAVLSDAPQAPHAAPPRATVDDRGSGFAGIPVPVAERSTSAAILQAMRQTSTARPDSAGAYVTPDGSVEERIAEIFRIVLRVDRVGAHDNFFALGGHSLLALKVLWHMHRDFGIDVALNRLHDAPTVAGLADAVVETLIKLDADGVLGDAVRQQGDARP</sequence>
<dbReference type="InterPro" id="IPR036514">
    <property type="entry name" value="SGNH_hydro_sf"/>
</dbReference>
<dbReference type="SUPFAM" id="SSF47336">
    <property type="entry name" value="ACP-like"/>
    <property type="match status" value="2"/>
</dbReference>
<dbReference type="GO" id="GO:0016788">
    <property type="term" value="F:hydrolase activity, acting on ester bonds"/>
    <property type="evidence" value="ECO:0007669"/>
    <property type="project" value="UniProtKB-ARBA"/>
</dbReference>
<dbReference type="InterPro" id="IPR020845">
    <property type="entry name" value="AMP-binding_CS"/>
</dbReference>
<keyword evidence="11" id="KW-1185">Reference proteome</keyword>
<dbReference type="InterPro" id="IPR025110">
    <property type="entry name" value="AMP-bd_C"/>
</dbReference>
<dbReference type="InterPro" id="IPR010037">
    <property type="entry name" value="FkbH_domain"/>
</dbReference>
<dbReference type="InterPro" id="IPR040097">
    <property type="entry name" value="FAAL/FAAC"/>
</dbReference>
<dbReference type="InterPro" id="IPR036736">
    <property type="entry name" value="ACP-like_sf"/>
</dbReference>
<evidence type="ECO:0000259" key="9">
    <source>
        <dbReference type="PROSITE" id="PS51186"/>
    </source>
</evidence>
<dbReference type="InterPro" id="IPR009081">
    <property type="entry name" value="PP-bd_ACP"/>
</dbReference>
<dbReference type="Gene3D" id="1.10.1200.10">
    <property type="entry name" value="ACP-like"/>
    <property type="match status" value="2"/>
</dbReference>
<dbReference type="InterPro" id="IPR042099">
    <property type="entry name" value="ANL_N_sf"/>
</dbReference>
<feature type="domain" description="Carrier" evidence="8">
    <location>
        <begin position="583"/>
        <end position="660"/>
    </location>
</feature>
<name>A0A540X1J4_9BACT</name>
<dbReference type="FunFam" id="3.40.50.12780:FF:000013">
    <property type="entry name" value="Long-chain-fatty-acid--AMP ligase FadD32"/>
    <property type="match status" value="1"/>
</dbReference>
<dbReference type="InterPro" id="IPR006162">
    <property type="entry name" value="Ppantetheine_attach_site"/>
</dbReference>
<dbReference type="OrthoDB" id="323926at2"/>
<dbReference type="Pfam" id="PF00550">
    <property type="entry name" value="PP-binding"/>
    <property type="match status" value="2"/>
</dbReference>
<reference evidence="10 11" key="1">
    <citation type="submission" date="2019-06" db="EMBL/GenBank/DDBJ databases">
        <authorList>
            <person name="Livingstone P."/>
            <person name="Whitworth D."/>
        </authorList>
    </citation>
    <scope>NUCLEOTIDE SEQUENCE [LARGE SCALE GENOMIC DNA]</scope>
    <source>
        <strain evidence="10 11">AM401</strain>
    </source>
</reference>
<dbReference type="InterPro" id="IPR020806">
    <property type="entry name" value="PKS_PP-bd"/>
</dbReference>
<dbReference type="Gene3D" id="3.40.630.30">
    <property type="match status" value="1"/>
</dbReference>
<dbReference type="InterPro" id="IPR001242">
    <property type="entry name" value="Condensation_dom"/>
</dbReference>
<comment type="similarity">
    <text evidence="2">Belongs to the ATP-dependent AMP-binding enzyme family.</text>
</comment>
<dbReference type="Gene3D" id="3.40.50.1000">
    <property type="entry name" value="HAD superfamily/HAD-like"/>
    <property type="match status" value="1"/>
</dbReference>
<dbReference type="GO" id="GO:0016874">
    <property type="term" value="F:ligase activity"/>
    <property type="evidence" value="ECO:0007669"/>
    <property type="project" value="UniProtKB-KW"/>
</dbReference>
<dbReference type="GO" id="GO:0031177">
    <property type="term" value="F:phosphopantetheine binding"/>
    <property type="evidence" value="ECO:0007669"/>
    <property type="project" value="InterPro"/>
</dbReference>
<dbReference type="GO" id="GO:0005886">
    <property type="term" value="C:plasma membrane"/>
    <property type="evidence" value="ECO:0007669"/>
    <property type="project" value="TreeGrafter"/>
</dbReference>
<dbReference type="InterPro" id="IPR045851">
    <property type="entry name" value="AMP-bd_C_sf"/>
</dbReference>
<dbReference type="PANTHER" id="PTHR22754:SF32">
    <property type="entry name" value="DISCO-INTERACTING PROTEIN 2"/>
    <property type="match status" value="1"/>
</dbReference>
<evidence type="ECO:0000256" key="1">
    <source>
        <dbReference type="ARBA" id="ARBA00001957"/>
    </source>
</evidence>
<dbReference type="PROSITE" id="PS51186">
    <property type="entry name" value="GNAT"/>
    <property type="match status" value="1"/>
</dbReference>
<keyword evidence="3" id="KW-0596">Phosphopantetheine</keyword>
<accession>A0A540X1J4</accession>
<feature type="domain" description="N-acetyltransferase" evidence="9">
    <location>
        <begin position="1484"/>
        <end position="1639"/>
    </location>
</feature>
<dbReference type="PROSITE" id="PS00012">
    <property type="entry name" value="PHOSPHOPANTETHEINE"/>
    <property type="match status" value="1"/>
</dbReference>
<dbReference type="Pfam" id="PF00501">
    <property type="entry name" value="AMP-binding"/>
    <property type="match status" value="1"/>
</dbReference>
<evidence type="ECO:0000256" key="2">
    <source>
        <dbReference type="ARBA" id="ARBA00006432"/>
    </source>
</evidence>
<protein>
    <submittedName>
        <fullName evidence="10">AMP-binding protein</fullName>
    </submittedName>
</protein>
<dbReference type="GO" id="GO:0006633">
    <property type="term" value="P:fatty acid biosynthetic process"/>
    <property type="evidence" value="ECO:0007669"/>
    <property type="project" value="TreeGrafter"/>
</dbReference>
<dbReference type="PROSITE" id="PS00455">
    <property type="entry name" value="AMP_BINDING"/>
    <property type="match status" value="1"/>
</dbReference>
<dbReference type="Proteomes" id="UP000315369">
    <property type="component" value="Unassembled WGS sequence"/>
</dbReference>
<dbReference type="GO" id="GO:0070566">
    <property type="term" value="F:adenylyltransferase activity"/>
    <property type="evidence" value="ECO:0007669"/>
    <property type="project" value="TreeGrafter"/>
</dbReference>
<comment type="caution">
    <text evidence="10">The sequence shown here is derived from an EMBL/GenBank/DDBJ whole genome shotgun (WGS) entry which is preliminary data.</text>
</comment>
<dbReference type="RefSeq" id="WP_141643220.1">
    <property type="nucleotide sequence ID" value="NZ_VIFM01000051.1"/>
</dbReference>
<dbReference type="SUPFAM" id="SSF56784">
    <property type="entry name" value="HAD-like"/>
    <property type="match status" value="1"/>
</dbReference>
<dbReference type="SMART" id="SM00823">
    <property type="entry name" value="PKS_PP"/>
    <property type="match status" value="2"/>
</dbReference>
<evidence type="ECO:0000256" key="5">
    <source>
        <dbReference type="ARBA" id="ARBA00022598"/>
    </source>
</evidence>
<keyword evidence="7" id="KW-0443">Lipid metabolism</keyword>
<dbReference type="Gene3D" id="3.30.559.30">
    <property type="entry name" value="Nonribosomal peptide synthetase, condensation domain"/>
    <property type="match status" value="1"/>
</dbReference>
<evidence type="ECO:0000256" key="6">
    <source>
        <dbReference type="ARBA" id="ARBA00022832"/>
    </source>
</evidence>
<evidence type="ECO:0000256" key="7">
    <source>
        <dbReference type="ARBA" id="ARBA00023098"/>
    </source>
</evidence>
<dbReference type="CDD" id="cd05931">
    <property type="entry name" value="FAAL"/>
    <property type="match status" value="1"/>
</dbReference>
<keyword evidence="4" id="KW-0597">Phosphoprotein</keyword>
<dbReference type="NCBIfam" id="TIGR01686">
    <property type="entry name" value="FkbH"/>
    <property type="match status" value="1"/>
</dbReference>
<dbReference type="InterPro" id="IPR023214">
    <property type="entry name" value="HAD_sf"/>
</dbReference>
<organism evidence="10 11">
    <name type="scientific">Myxococcus llanfairpwllgwyngyllgogerychwyrndrobwllllantysiliogogogochensis</name>
    <dbReference type="NCBI Taxonomy" id="2590453"/>
    <lineage>
        <taxon>Bacteria</taxon>
        <taxon>Pseudomonadati</taxon>
        <taxon>Myxococcota</taxon>
        <taxon>Myxococcia</taxon>
        <taxon>Myxococcales</taxon>
        <taxon>Cystobacterineae</taxon>
        <taxon>Myxococcaceae</taxon>
        <taxon>Myxococcus</taxon>
    </lineage>
</organism>
<gene>
    <name evidence="10" type="ORF">FJV41_15315</name>
</gene>
<dbReference type="SUPFAM" id="SSF55729">
    <property type="entry name" value="Acyl-CoA N-acyltransferases (Nat)"/>
    <property type="match status" value="1"/>
</dbReference>
<dbReference type="Gene3D" id="3.30.300.30">
    <property type="match status" value="1"/>
</dbReference>
<dbReference type="InterPro" id="IPR036412">
    <property type="entry name" value="HAD-like_sf"/>
</dbReference>
<dbReference type="SUPFAM" id="SSF56801">
    <property type="entry name" value="Acetyl-CoA synthetase-like"/>
    <property type="match status" value="1"/>
</dbReference>
<keyword evidence="5" id="KW-0436">Ligase</keyword>
<evidence type="ECO:0000256" key="3">
    <source>
        <dbReference type="ARBA" id="ARBA00022450"/>
    </source>
</evidence>